<dbReference type="Pfam" id="PF24351">
    <property type="entry name" value="DUF7511"/>
    <property type="match status" value="1"/>
</dbReference>
<evidence type="ECO:0000313" key="4">
    <source>
        <dbReference type="Proteomes" id="UP000292704"/>
    </source>
</evidence>
<evidence type="ECO:0000313" key="3">
    <source>
        <dbReference type="EMBL" id="RZH67634.1"/>
    </source>
</evidence>
<sequence length="60" mass="6484">MTDTDATVSDEVQAGATPLELLSDDEGSWTAVPADASGDEQVSKWLEVEGDVLCDLEEWR</sequence>
<name>A0A482XZV8_9EURY</name>
<evidence type="ECO:0000259" key="2">
    <source>
        <dbReference type="Pfam" id="PF24351"/>
    </source>
</evidence>
<organism evidence="3 4">
    <name type="scientific">Natrinema altunense</name>
    <dbReference type="NCBI Taxonomy" id="222984"/>
    <lineage>
        <taxon>Archaea</taxon>
        <taxon>Methanobacteriati</taxon>
        <taxon>Methanobacteriota</taxon>
        <taxon>Stenosarchaea group</taxon>
        <taxon>Halobacteria</taxon>
        <taxon>Halobacteriales</taxon>
        <taxon>Natrialbaceae</taxon>
        <taxon>Natrinema</taxon>
    </lineage>
</organism>
<feature type="domain" description="DUF7511" evidence="2">
    <location>
        <begin position="24"/>
        <end position="60"/>
    </location>
</feature>
<feature type="region of interest" description="Disordered" evidence="1">
    <location>
        <begin position="1"/>
        <end position="20"/>
    </location>
</feature>
<dbReference type="AlphaFoldDB" id="A0A482XZV8"/>
<dbReference type="InterPro" id="IPR055933">
    <property type="entry name" value="DUF7511"/>
</dbReference>
<proteinExistence type="predicted"/>
<accession>A0A482XZV8</accession>
<dbReference type="EMBL" id="SHMR01000005">
    <property type="protein sequence ID" value="RZH67634.1"/>
    <property type="molecule type" value="Genomic_DNA"/>
</dbReference>
<comment type="caution">
    <text evidence="3">The sequence shown here is derived from an EMBL/GenBank/DDBJ whole genome shotgun (WGS) entry which is preliminary data.</text>
</comment>
<protein>
    <recommendedName>
        <fullName evidence="2">DUF7511 domain-containing protein</fullName>
    </recommendedName>
</protein>
<reference evidence="3 4" key="1">
    <citation type="submission" date="2019-02" db="EMBL/GenBank/DDBJ databases">
        <title>Genome analysis provides insights into bioremediation potentialities and Haloocin production by Natrinema altunense strain 4.1R isolated from Chott Douz in Tunisian desert.</title>
        <authorList>
            <person name="Najjari A."/>
            <person name="Youssef N."/>
            <person name="Ben Dhia O."/>
            <person name="Ferjani R."/>
            <person name="El Hidri D."/>
            <person name="Ouzari H.I."/>
            <person name="Cherif A."/>
        </authorList>
    </citation>
    <scope>NUCLEOTIDE SEQUENCE [LARGE SCALE GENOMIC DNA]</scope>
    <source>
        <strain evidence="3 4">4.1R</strain>
    </source>
</reference>
<dbReference type="Proteomes" id="UP000292704">
    <property type="component" value="Unassembled WGS sequence"/>
</dbReference>
<evidence type="ECO:0000256" key="1">
    <source>
        <dbReference type="SAM" id="MobiDB-lite"/>
    </source>
</evidence>
<dbReference type="RefSeq" id="WP_130170915.1">
    <property type="nucleotide sequence ID" value="NZ_SHMR01000005.1"/>
</dbReference>
<dbReference type="OrthoDB" id="196937at2157"/>
<gene>
    <name evidence="3" type="ORF">ELS17_12330</name>
</gene>